<dbReference type="InterPro" id="IPR036864">
    <property type="entry name" value="Zn2-C6_fun-type_DNA-bd_sf"/>
</dbReference>
<feature type="compositionally biased region" description="Polar residues" evidence="3">
    <location>
        <begin position="178"/>
        <end position="193"/>
    </location>
</feature>
<evidence type="ECO:0000313" key="5">
    <source>
        <dbReference type="EMBL" id="KAK1851435.1"/>
    </source>
</evidence>
<sequence length="667" mass="74401">MTVPPARSTRQTGLAALACTGCRKQHLKCDAKKPVCSRCIQNGETCYYEPSRRGGRRKPRPQSIASEGQGTLMSGDRQMRDGSSINATVAPTSTSREASTCVSLSGDGSPTTTAVTDSAVTERGQLQAPASERRNIGFHPAAPNSRDGPPPVNPDGDLLSYLSDMTTDHLSWFMPTPRDTSNGTRSHTNTSHRPSSESDRYRRLYYENFHTAHPILVPASMYASRAYPHYLHLAVDFAGSHYSQTTPSENLRSDVEAALAANTELSTCAVQALLIYSIVLFSRDEIEDAHIAFGRCAEIALEIGMNRADFASSRHPENSVEAESLRRTWWELFVADVLMAIPLKTISFRCSAVSPEVPLPCEESLYTGNCELPEPRKVLEFKRRILLEEDVVFSSFSYRIEAATILGRVLVLNRLKDYHRDHLQAIENALVSWSNHLPMEKMEIVDPYGNMDEMMFQAHLIIAHASMLLHLPRSRFYPLLSSPQDDFMPYTHLHSSSASTRLVQSIKAMNASRRLSDYISLCPNIQKHTPFIIPALAMAGLTQLATSKNHSEECFDHHYNRVTLVLGCLKKMKRTWHLAEPAYHRVRSCAARLISDLMDKLNSEPLSKSAVLTQSTPRESEENNSPTAEAVPAVAQVQLVPELDPSFIDPICYNYSLFSSLPEFQDR</sequence>
<feature type="domain" description="Zn(2)-C6 fungal-type" evidence="4">
    <location>
        <begin position="18"/>
        <end position="48"/>
    </location>
</feature>
<dbReference type="EMBL" id="JAQOWY010000096">
    <property type="protein sequence ID" value="KAK1851435.1"/>
    <property type="molecule type" value="Genomic_DNA"/>
</dbReference>
<feature type="region of interest" description="Disordered" evidence="3">
    <location>
        <begin position="608"/>
        <end position="630"/>
    </location>
</feature>
<dbReference type="PROSITE" id="PS00463">
    <property type="entry name" value="ZN2_CY6_FUNGAL_1"/>
    <property type="match status" value="1"/>
</dbReference>
<evidence type="ECO:0000256" key="1">
    <source>
        <dbReference type="ARBA" id="ARBA00022723"/>
    </source>
</evidence>
<keyword evidence="6" id="KW-1185">Reference proteome</keyword>
<protein>
    <submittedName>
        <fullName evidence="5">C6 transcription factor</fullName>
    </submittedName>
</protein>
<dbReference type="PROSITE" id="PS50048">
    <property type="entry name" value="ZN2_CY6_FUNGAL_2"/>
    <property type="match status" value="1"/>
</dbReference>
<gene>
    <name evidence="5" type="ORF">CCHR01_05918</name>
</gene>
<dbReference type="GO" id="GO:0008270">
    <property type="term" value="F:zinc ion binding"/>
    <property type="evidence" value="ECO:0007669"/>
    <property type="project" value="InterPro"/>
</dbReference>
<feature type="compositionally biased region" description="Polar residues" evidence="3">
    <location>
        <begin position="608"/>
        <end position="627"/>
    </location>
</feature>
<dbReference type="Proteomes" id="UP001243330">
    <property type="component" value="Unassembled WGS sequence"/>
</dbReference>
<feature type="region of interest" description="Disordered" evidence="3">
    <location>
        <begin position="49"/>
        <end position="160"/>
    </location>
</feature>
<dbReference type="PANTHER" id="PTHR47431">
    <property type="entry name" value="ZN(II)2CYS6 TRANSCRIPTION FACTOR (EUROFUNG)-RELATED"/>
    <property type="match status" value="1"/>
</dbReference>
<feature type="region of interest" description="Disordered" evidence="3">
    <location>
        <begin position="172"/>
        <end position="199"/>
    </location>
</feature>
<dbReference type="PANTHER" id="PTHR47431:SF2">
    <property type="entry name" value="ZN(II)2CYS6 TRANSCRIPTION FACTOR (EUROFUNG)"/>
    <property type="match status" value="1"/>
</dbReference>
<reference evidence="5" key="1">
    <citation type="submission" date="2023-01" db="EMBL/GenBank/DDBJ databases">
        <title>Colletotrichum chrysophilum M932 genome sequence.</title>
        <authorList>
            <person name="Baroncelli R."/>
        </authorList>
    </citation>
    <scope>NUCLEOTIDE SEQUENCE</scope>
    <source>
        <strain evidence="5">M932</strain>
    </source>
</reference>
<dbReference type="PRINTS" id="PR00755">
    <property type="entry name" value="AFLATOXINBRP"/>
</dbReference>
<dbReference type="Pfam" id="PF00172">
    <property type="entry name" value="Zn_clus"/>
    <property type="match status" value="1"/>
</dbReference>
<dbReference type="GO" id="GO:0003677">
    <property type="term" value="F:DNA binding"/>
    <property type="evidence" value="ECO:0007669"/>
    <property type="project" value="InterPro"/>
</dbReference>
<evidence type="ECO:0000256" key="2">
    <source>
        <dbReference type="ARBA" id="ARBA00023242"/>
    </source>
</evidence>
<dbReference type="Gene3D" id="4.10.240.10">
    <property type="entry name" value="Zn(2)-C6 fungal-type DNA-binding domain"/>
    <property type="match status" value="1"/>
</dbReference>
<proteinExistence type="predicted"/>
<evidence type="ECO:0000256" key="3">
    <source>
        <dbReference type="SAM" id="MobiDB-lite"/>
    </source>
</evidence>
<dbReference type="SUPFAM" id="SSF57701">
    <property type="entry name" value="Zn2/Cys6 DNA-binding domain"/>
    <property type="match status" value="1"/>
</dbReference>
<dbReference type="SMART" id="SM00066">
    <property type="entry name" value="GAL4"/>
    <property type="match status" value="1"/>
</dbReference>
<evidence type="ECO:0000313" key="6">
    <source>
        <dbReference type="Proteomes" id="UP001243330"/>
    </source>
</evidence>
<evidence type="ECO:0000259" key="4">
    <source>
        <dbReference type="PROSITE" id="PS50048"/>
    </source>
</evidence>
<comment type="caution">
    <text evidence="5">The sequence shown here is derived from an EMBL/GenBank/DDBJ whole genome shotgun (WGS) entry which is preliminary data.</text>
</comment>
<dbReference type="AlphaFoldDB" id="A0AAD9APY7"/>
<dbReference type="GO" id="GO:0000981">
    <property type="term" value="F:DNA-binding transcription factor activity, RNA polymerase II-specific"/>
    <property type="evidence" value="ECO:0007669"/>
    <property type="project" value="InterPro"/>
</dbReference>
<dbReference type="GO" id="GO:0006351">
    <property type="term" value="P:DNA-templated transcription"/>
    <property type="evidence" value="ECO:0007669"/>
    <property type="project" value="InterPro"/>
</dbReference>
<accession>A0AAD9APY7</accession>
<keyword evidence="2" id="KW-0539">Nucleus</keyword>
<organism evidence="5 6">
    <name type="scientific">Colletotrichum chrysophilum</name>
    <dbReference type="NCBI Taxonomy" id="1836956"/>
    <lineage>
        <taxon>Eukaryota</taxon>
        <taxon>Fungi</taxon>
        <taxon>Dikarya</taxon>
        <taxon>Ascomycota</taxon>
        <taxon>Pezizomycotina</taxon>
        <taxon>Sordariomycetes</taxon>
        <taxon>Hypocreomycetidae</taxon>
        <taxon>Glomerellales</taxon>
        <taxon>Glomerellaceae</taxon>
        <taxon>Colletotrichum</taxon>
        <taxon>Colletotrichum gloeosporioides species complex</taxon>
    </lineage>
</organism>
<dbReference type="CDD" id="cd12148">
    <property type="entry name" value="fungal_TF_MHR"/>
    <property type="match status" value="1"/>
</dbReference>
<keyword evidence="1" id="KW-0479">Metal-binding</keyword>
<feature type="compositionally biased region" description="Polar residues" evidence="3">
    <location>
        <begin position="63"/>
        <end position="72"/>
    </location>
</feature>
<feature type="compositionally biased region" description="Polar residues" evidence="3">
    <location>
        <begin position="81"/>
        <end position="119"/>
    </location>
</feature>
<name>A0AAD9APY7_9PEZI</name>
<dbReference type="CDD" id="cd00067">
    <property type="entry name" value="GAL4"/>
    <property type="match status" value="1"/>
</dbReference>
<dbReference type="InterPro" id="IPR007219">
    <property type="entry name" value="XnlR_reg_dom"/>
</dbReference>
<dbReference type="InterPro" id="IPR001138">
    <property type="entry name" value="Zn2Cys6_DnaBD"/>
</dbReference>
<dbReference type="Pfam" id="PF04082">
    <property type="entry name" value="Fungal_trans"/>
    <property type="match status" value="1"/>
</dbReference>